<dbReference type="InterPro" id="IPR013626">
    <property type="entry name" value="PaO"/>
</dbReference>
<dbReference type="PROSITE" id="PS51296">
    <property type="entry name" value="RIESKE"/>
    <property type="match status" value="1"/>
</dbReference>
<dbReference type="OrthoDB" id="426882at2759"/>
<keyword evidence="8" id="KW-0411">Iron-sulfur</keyword>
<proteinExistence type="predicted"/>
<dbReference type="PANTHER" id="PTHR21266:SF58">
    <property type="entry name" value="PHEOPHORBIDE A OXYGENASE"/>
    <property type="match status" value="1"/>
</dbReference>
<evidence type="ECO:0000259" key="9">
    <source>
        <dbReference type="PROSITE" id="PS51296"/>
    </source>
</evidence>
<evidence type="ECO:0000313" key="10">
    <source>
        <dbReference type="EMBL" id="RCV40362.1"/>
    </source>
</evidence>
<dbReference type="Gene3D" id="3.90.380.10">
    <property type="entry name" value="Naphthalene 1,2-dioxygenase Alpha Subunit, Chain A, domain 1"/>
    <property type="match status" value="1"/>
</dbReference>
<feature type="domain" description="Rieske" evidence="9">
    <location>
        <begin position="83"/>
        <end position="192"/>
    </location>
</feature>
<dbReference type="PANTHER" id="PTHR21266">
    <property type="entry name" value="IRON-SULFUR DOMAIN CONTAINING PROTEIN"/>
    <property type="match status" value="1"/>
</dbReference>
<dbReference type="InterPro" id="IPR050584">
    <property type="entry name" value="Cholesterol_7-desaturase"/>
</dbReference>
<evidence type="ECO:0000256" key="2">
    <source>
        <dbReference type="ARBA" id="ARBA00022528"/>
    </source>
</evidence>
<evidence type="ECO:0000256" key="3">
    <source>
        <dbReference type="ARBA" id="ARBA00022640"/>
    </source>
</evidence>
<sequence length="591" mass="65387">MEPLSLHLLLPRAGPGRHSLPFAATAAAPLSSRRPIGASAAVLAPGRRRRGARLSVYAVASETPRAEDAPSWEGAFDWLDQWYPFAPVCDLVPGAPHGKTVLGLAVVAWYDRGAGEWRVFDDACPHRLAPLSEGRIDDKDRLQCVYHGWCFDGAGACKFIPQAPALGPPVHKNAKACVASYPCVVQNRILWFYPRVHTNSKACVASYPCVVQNNILWFYPRAEPEYKDVLQRKRPPLIPEIDDPEFVTVYGIRDLPYGYDVLVENLMDPAHVPYAHKGIMRGIPSAAAAAALATPLASLAVPSGVSPSLTSARCRGAQIWRAQEAIAGELQVDYDKEGGGPIMMKIEHADIQGFLSPQERGYFQFAAPCTFFGTPFQPQEGKKKTPRILLVFFCIPVAPGKSRVIWAFPRNVGVWLHKITPRWLYHVGQNLILDSDIFLLHVEERKFAAVGLDNWQKACYVPTSSDNMVIAFRNWFRKFCKNRVGWATPQVDQLPPTPTKDQLMERYWSHVAQCTSCSAGLKAMKALEVALQITSVAVVGFLAVAKGTLVTSTVQRAAVVSAAVLCFAASRWLANFIQKNFYFQDYVHAYK</sequence>
<reference evidence="10" key="1">
    <citation type="journal article" date="2012" name="Nat. Biotechnol.">
        <title>Reference genome sequence of the model plant Setaria.</title>
        <authorList>
            <person name="Bennetzen J.L."/>
            <person name="Schmutz J."/>
            <person name="Wang H."/>
            <person name="Percifield R."/>
            <person name="Hawkins J."/>
            <person name="Pontaroli A.C."/>
            <person name="Estep M."/>
            <person name="Feng L."/>
            <person name="Vaughn J.N."/>
            <person name="Grimwood J."/>
            <person name="Jenkins J."/>
            <person name="Barry K."/>
            <person name="Lindquist E."/>
            <person name="Hellsten U."/>
            <person name="Deshpande S."/>
            <person name="Wang X."/>
            <person name="Wu X."/>
            <person name="Mitros T."/>
            <person name="Triplett J."/>
            <person name="Yang X."/>
            <person name="Ye C.Y."/>
            <person name="Mauro-Herrera M."/>
            <person name="Wang L."/>
            <person name="Li P."/>
            <person name="Sharma M."/>
            <person name="Sharma R."/>
            <person name="Ronald P.C."/>
            <person name="Panaud O."/>
            <person name="Kellogg E.A."/>
            <person name="Brutnell T.P."/>
            <person name="Doust A.N."/>
            <person name="Tuskan G.A."/>
            <person name="Rokhsar D."/>
            <person name="Devos K.M."/>
        </authorList>
    </citation>
    <scope>NUCLEOTIDE SEQUENCE [LARGE SCALE GENOMIC DNA]</scope>
    <source>
        <strain evidence="10">Yugu1</strain>
    </source>
</reference>
<dbReference type="STRING" id="4555.A0A368SD60"/>
<accession>A0A368SD60</accession>
<dbReference type="InterPro" id="IPR017941">
    <property type="entry name" value="Rieske_2Fe-2S"/>
</dbReference>
<evidence type="ECO:0000256" key="7">
    <source>
        <dbReference type="ARBA" id="ARBA00023004"/>
    </source>
</evidence>
<dbReference type="Pfam" id="PF08417">
    <property type="entry name" value="PaO"/>
    <property type="match status" value="1"/>
</dbReference>
<keyword evidence="6" id="KW-0809">Transit peptide</keyword>
<evidence type="ECO:0000256" key="5">
    <source>
        <dbReference type="ARBA" id="ARBA00022723"/>
    </source>
</evidence>
<evidence type="ECO:0000256" key="8">
    <source>
        <dbReference type="ARBA" id="ARBA00023014"/>
    </source>
</evidence>
<dbReference type="EMBL" id="CM003536">
    <property type="protein sequence ID" value="RCV40362.1"/>
    <property type="molecule type" value="Genomic_DNA"/>
</dbReference>
<dbReference type="GO" id="GO:0051537">
    <property type="term" value="F:2 iron, 2 sulfur cluster binding"/>
    <property type="evidence" value="ECO:0007669"/>
    <property type="project" value="UniProtKB-KW"/>
</dbReference>
<dbReference type="SUPFAM" id="SSF50022">
    <property type="entry name" value="ISP domain"/>
    <property type="match status" value="1"/>
</dbReference>
<dbReference type="InterPro" id="IPR036922">
    <property type="entry name" value="Rieske_2Fe-2S_sf"/>
</dbReference>
<keyword evidence="5" id="KW-0479">Metal-binding</keyword>
<name>A0A368SD60_SETIT</name>
<dbReference type="GO" id="GO:0046872">
    <property type="term" value="F:metal ion binding"/>
    <property type="evidence" value="ECO:0007669"/>
    <property type="project" value="UniProtKB-KW"/>
</dbReference>
<keyword evidence="4" id="KW-0001">2Fe-2S</keyword>
<evidence type="ECO:0000256" key="1">
    <source>
        <dbReference type="ARBA" id="ARBA00004229"/>
    </source>
</evidence>
<dbReference type="GO" id="GO:0009507">
    <property type="term" value="C:chloroplast"/>
    <property type="evidence" value="ECO:0007669"/>
    <property type="project" value="UniProtKB-SubCell"/>
</dbReference>
<dbReference type="GO" id="GO:0010277">
    <property type="term" value="F:chlorophyllide a oxygenase activity"/>
    <property type="evidence" value="ECO:0007669"/>
    <property type="project" value="InterPro"/>
</dbReference>
<gene>
    <name evidence="10" type="ORF">SETIT_9G046700v2</name>
</gene>
<protein>
    <recommendedName>
        <fullName evidence="9">Rieske domain-containing protein</fullName>
    </recommendedName>
</protein>
<evidence type="ECO:0000256" key="6">
    <source>
        <dbReference type="ARBA" id="ARBA00022946"/>
    </source>
</evidence>
<comment type="subcellular location">
    <subcellularLocation>
        <location evidence="1">Plastid</location>
        <location evidence="1">Chloroplast</location>
    </subcellularLocation>
</comment>
<keyword evidence="2" id="KW-0150">Chloroplast</keyword>
<dbReference type="AlphaFoldDB" id="A0A368SD60"/>
<keyword evidence="3" id="KW-0934">Plastid</keyword>
<dbReference type="SUPFAM" id="SSF55961">
    <property type="entry name" value="Bet v1-like"/>
    <property type="match status" value="1"/>
</dbReference>
<keyword evidence="7" id="KW-0408">Iron</keyword>
<dbReference type="Pfam" id="PF00355">
    <property type="entry name" value="Rieske"/>
    <property type="match status" value="1"/>
</dbReference>
<reference evidence="10" key="2">
    <citation type="submission" date="2015-07" db="EMBL/GenBank/DDBJ databases">
        <authorList>
            <person name="Noorani M."/>
        </authorList>
    </citation>
    <scope>NUCLEOTIDE SEQUENCE</scope>
    <source>
        <strain evidence="10">Yugu1</strain>
    </source>
</reference>
<evidence type="ECO:0000256" key="4">
    <source>
        <dbReference type="ARBA" id="ARBA00022714"/>
    </source>
</evidence>
<organism evidence="10">
    <name type="scientific">Setaria italica</name>
    <name type="common">Foxtail millet</name>
    <name type="synonym">Panicum italicum</name>
    <dbReference type="NCBI Taxonomy" id="4555"/>
    <lineage>
        <taxon>Eukaryota</taxon>
        <taxon>Viridiplantae</taxon>
        <taxon>Streptophyta</taxon>
        <taxon>Embryophyta</taxon>
        <taxon>Tracheophyta</taxon>
        <taxon>Spermatophyta</taxon>
        <taxon>Magnoliopsida</taxon>
        <taxon>Liliopsida</taxon>
        <taxon>Poales</taxon>
        <taxon>Poaceae</taxon>
        <taxon>PACMAD clade</taxon>
        <taxon>Panicoideae</taxon>
        <taxon>Panicodae</taxon>
        <taxon>Paniceae</taxon>
        <taxon>Cenchrinae</taxon>
        <taxon>Setaria</taxon>
    </lineage>
</organism>
<dbReference type="Gene3D" id="2.102.10.10">
    <property type="entry name" value="Rieske [2Fe-2S] iron-sulphur domain"/>
    <property type="match status" value="1"/>
</dbReference>